<dbReference type="Proteomes" id="UP000190648">
    <property type="component" value="Unassembled WGS sequence"/>
</dbReference>
<dbReference type="OrthoDB" id="10598517at2759"/>
<reference evidence="2 3" key="1">
    <citation type="submission" date="2016-02" db="EMBL/GenBank/DDBJ databases">
        <title>Band-tailed pigeon sequencing and assembly.</title>
        <authorList>
            <person name="Soares A.E."/>
            <person name="Novak B.J."/>
            <person name="Rice E.S."/>
            <person name="O'Connell B."/>
            <person name="Chang D."/>
            <person name="Weber S."/>
            <person name="Shapiro B."/>
        </authorList>
    </citation>
    <scope>NUCLEOTIDE SEQUENCE [LARGE SCALE GENOMIC DNA]</scope>
    <source>
        <strain evidence="2">BTP2013</strain>
        <tissue evidence="2">Blood</tissue>
    </source>
</reference>
<keyword evidence="1" id="KW-0732">Signal</keyword>
<sequence>MTSRLVALLLLLRLLPGQAEAADEEEITEFLYDYASRFGDYLYATVEYYSDNTTLIPTMYPDEELLESLGPPLRCHLPLLVLLALLRLLL</sequence>
<evidence type="ECO:0000313" key="3">
    <source>
        <dbReference type="Proteomes" id="UP000190648"/>
    </source>
</evidence>
<gene>
    <name evidence="2" type="ORF">AV530_009215</name>
</gene>
<dbReference type="AlphaFoldDB" id="A0A1V4KMG7"/>
<protein>
    <submittedName>
        <fullName evidence="2">Uncharacterized protein</fullName>
    </submittedName>
</protein>
<feature type="chain" id="PRO_5013025465" evidence="1">
    <location>
        <begin position="22"/>
        <end position="90"/>
    </location>
</feature>
<proteinExistence type="predicted"/>
<organism evidence="2 3">
    <name type="scientific">Patagioenas fasciata monilis</name>
    <dbReference type="NCBI Taxonomy" id="372326"/>
    <lineage>
        <taxon>Eukaryota</taxon>
        <taxon>Metazoa</taxon>
        <taxon>Chordata</taxon>
        <taxon>Craniata</taxon>
        <taxon>Vertebrata</taxon>
        <taxon>Euteleostomi</taxon>
        <taxon>Archelosauria</taxon>
        <taxon>Archosauria</taxon>
        <taxon>Dinosauria</taxon>
        <taxon>Saurischia</taxon>
        <taxon>Theropoda</taxon>
        <taxon>Coelurosauria</taxon>
        <taxon>Aves</taxon>
        <taxon>Neognathae</taxon>
        <taxon>Neoaves</taxon>
        <taxon>Columbimorphae</taxon>
        <taxon>Columbiformes</taxon>
        <taxon>Columbidae</taxon>
        <taxon>Patagioenas</taxon>
    </lineage>
</organism>
<feature type="signal peptide" evidence="1">
    <location>
        <begin position="1"/>
        <end position="21"/>
    </location>
</feature>
<keyword evidence="3" id="KW-1185">Reference proteome</keyword>
<evidence type="ECO:0000313" key="2">
    <source>
        <dbReference type="EMBL" id="OPJ85656.1"/>
    </source>
</evidence>
<comment type="caution">
    <text evidence="2">The sequence shown here is derived from an EMBL/GenBank/DDBJ whole genome shotgun (WGS) entry which is preliminary data.</text>
</comment>
<dbReference type="EMBL" id="LSYS01002801">
    <property type="protein sequence ID" value="OPJ85656.1"/>
    <property type="molecule type" value="Genomic_DNA"/>
</dbReference>
<accession>A0A1V4KMG7</accession>
<name>A0A1V4KMG7_PATFA</name>
<evidence type="ECO:0000256" key="1">
    <source>
        <dbReference type="SAM" id="SignalP"/>
    </source>
</evidence>